<keyword evidence="2" id="KW-1185">Reference proteome</keyword>
<accession>A0A939G6Y6</accession>
<dbReference type="Proteomes" id="UP000664795">
    <property type="component" value="Unassembled WGS sequence"/>
</dbReference>
<dbReference type="RefSeq" id="WP_207335148.1">
    <property type="nucleotide sequence ID" value="NZ_JAFMYU010000006.1"/>
</dbReference>
<sequence length="177" mass="19907">MPTWFIGKIRYQQTDDSAAVDTQKDGSAEAPKQKTVNETYLIDAVSYTDAEARLYRIVADNTPDFEITAIRPMRLSDVFHIEGGDNWYKCKTYYMTEDDKGRQKKIVSNMLINGSNLREAHQRLTDNLSQMLVPVEITDINLTPILEVVPYEALGPELPANLKPLAQVRAEAEAATA</sequence>
<dbReference type="InterPro" id="IPR027848">
    <property type="entry name" value="DUF4494"/>
</dbReference>
<gene>
    <name evidence="1" type="ORF">J2I48_09240</name>
</gene>
<dbReference type="AlphaFoldDB" id="A0A939G6Y6"/>
<dbReference type="Pfam" id="PF14902">
    <property type="entry name" value="DUF4494"/>
    <property type="match status" value="1"/>
</dbReference>
<proteinExistence type="predicted"/>
<comment type="caution">
    <text evidence="1">The sequence shown here is derived from an EMBL/GenBank/DDBJ whole genome shotgun (WGS) entry which is preliminary data.</text>
</comment>
<organism evidence="1 2">
    <name type="scientific">Fibrella aquatilis</name>
    <dbReference type="NCBI Taxonomy" id="2817059"/>
    <lineage>
        <taxon>Bacteria</taxon>
        <taxon>Pseudomonadati</taxon>
        <taxon>Bacteroidota</taxon>
        <taxon>Cytophagia</taxon>
        <taxon>Cytophagales</taxon>
        <taxon>Spirosomataceae</taxon>
        <taxon>Fibrella</taxon>
    </lineage>
</organism>
<evidence type="ECO:0000313" key="2">
    <source>
        <dbReference type="Proteomes" id="UP000664795"/>
    </source>
</evidence>
<evidence type="ECO:0000313" key="1">
    <source>
        <dbReference type="EMBL" id="MBO0931176.1"/>
    </source>
</evidence>
<name>A0A939G6Y6_9BACT</name>
<reference evidence="1 2" key="1">
    <citation type="submission" date="2021-03" db="EMBL/GenBank/DDBJ databases">
        <title>Fibrella sp. HMF5036 genome sequencing and assembly.</title>
        <authorList>
            <person name="Kang H."/>
            <person name="Kim H."/>
            <person name="Bae S."/>
            <person name="Joh K."/>
        </authorList>
    </citation>
    <scope>NUCLEOTIDE SEQUENCE [LARGE SCALE GENOMIC DNA]</scope>
    <source>
        <strain evidence="1 2">HMF5036</strain>
    </source>
</reference>
<protein>
    <submittedName>
        <fullName evidence="1">DUF4494 domain-containing protein</fullName>
    </submittedName>
</protein>
<dbReference type="EMBL" id="JAFMYU010000006">
    <property type="protein sequence ID" value="MBO0931176.1"/>
    <property type="molecule type" value="Genomic_DNA"/>
</dbReference>